<comment type="caution">
    <text evidence="1">The sequence shown here is derived from an EMBL/GenBank/DDBJ whole genome shotgun (WGS) entry which is preliminary data.</text>
</comment>
<gene>
    <name evidence="1" type="ORF">QR685DRAFT_568480</name>
</gene>
<name>A0ABR3DSV0_NEUIN</name>
<accession>A0ABR3DSV0</accession>
<organism evidence="1 2">
    <name type="scientific">Neurospora intermedia</name>
    <dbReference type="NCBI Taxonomy" id="5142"/>
    <lineage>
        <taxon>Eukaryota</taxon>
        <taxon>Fungi</taxon>
        <taxon>Dikarya</taxon>
        <taxon>Ascomycota</taxon>
        <taxon>Pezizomycotina</taxon>
        <taxon>Sordariomycetes</taxon>
        <taxon>Sordariomycetidae</taxon>
        <taxon>Sordariales</taxon>
        <taxon>Sordariaceae</taxon>
        <taxon>Neurospora</taxon>
    </lineage>
</organism>
<sequence length="90" mass="10159">MAAMRFSCRVGSESVSPTACFPLHRREFMYLSWAYLTYTDHAVFATPTGCSHGTGYTTYASSFSLLLFQEKNRSIESTRAQISPPYRNPC</sequence>
<dbReference type="EMBL" id="JAVLET010000001">
    <property type="protein sequence ID" value="KAL0475740.1"/>
    <property type="molecule type" value="Genomic_DNA"/>
</dbReference>
<reference evidence="1 2" key="1">
    <citation type="submission" date="2023-09" db="EMBL/GenBank/DDBJ databases">
        <title>Multi-omics analysis of a traditional fermented food reveals byproduct-associated fungal strains for waste-to-food upcycling.</title>
        <authorList>
            <consortium name="Lawrence Berkeley National Laboratory"/>
            <person name="Rekdal V.M."/>
            <person name="Villalobos-Escobedo J.M."/>
            <person name="Rodriguez-Valeron N."/>
            <person name="Garcia M.O."/>
            <person name="Vasquez D.P."/>
            <person name="Damayanti I."/>
            <person name="Sorensen P.M."/>
            <person name="Baidoo E.E."/>
            <person name="De Carvalho A.C."/>
            <person name="Riley R."/>
            <person name="Lipzen A."/>
            <person name="He G."/>
            <person name="Yan M."/>
            <person name="Haridas S."/>
            <person name="Daum C."/>
            <person name="Yoshinaga Y."/>
            <person name="Ng V."/>
            <person name="Grigoriev I.V."/>
            <person name="Munk R."/>
            <person name="Nuraida L."/>
            <person name="Wijaya C.H."/>
            <person name="Morales P.-C."/>
            <person name="Keasling J.D."/>
        </authorList>
    </citation>
    <scope>NUCLEOTIDE SEQUENCE [LARGE SCALE GENOMIC DNA]</scope>
    <source>
        <strain evidence="1 2">FGSC 2613</strain>
    </source>
</reference>
<protein>
    <submittedName>
        <fullName evidence="1">Uncharacterized protein</fullName>
    </submittedName>
</protein>
<evidence type="ECO:0000313" key="2">
    <source>
        <dbReference type="Proteomes" id="UP001451303"/>
    </source>
</evidence>
<proteinExistence type="predicted"/>
<keyword evidence="2" id="KW-1185">Reference proteome</keyword>
<evidence type="ECO:0000313" key="1">
    <source>
        <dbReference type="EMBL" id="KAL0475740.1"/>
    </source>
</evidence>
<dbReference type="Proteomes" id="UP001451303">
    <property type="component" value="Unassembled WGS sequence"/>
</dbReference>